<sequence length="19" mass="2277">MIRTFLTGHSIADVTKHYW</sequence>
<accession>A0A0E9VRX7</accession>
<name>A0A0E9VRX7_ANGAN</name>
<proteinExistence type="predicted"/>
<dbReference type="EMBL" id="GBXM01028432">
    <property type="protein sequence ID" value="JAH80145.1"/>
    <property type="molecule type" value="Transcribed_RNA"/>
</dbReference>
<reference evidence="1" key="1">
    <citation type="submission" date="2014-11" db="EMBL/GenBank/DDBJ databases">
        <authorList>
            <person name="Amaro Gonzalez C."/>
        </authorList>
    </citation>
    <scope>NUCLEOTIDE SEQUENCE</scope>
</reference>
<reference evidence="1" key="2">
    <citation type="journal article" date="2015" name="Fish Shellfish Immunol.">
        <title>Early steps in the European eel (Anguilla anguilla)-Vibrio vulnificus interaction in the gills: Role of the RtxA13 toxin.</title>
        <authorList>
            <person name="Callol A."/>
            <person name="Pajuelo D."/>
            <person name="Ebbesson L."/>
            <person name="Teles M."/>
            <person name="MacKenzie S."/>
            <person name="Amaro C."/>
        </authorList>
    </citation>
    <scope>NUCLEOTIDE SEQUENCE</scope>
</reference>
<dbReference type="AlphaFoldDB" id="A0A0E9VRX7"/>
<organism evidence="1">
    <name type="scientific">Anguilla anguilla</name>
    <name type="common">European freshwater eel</name>
    <name type="synonym">Muraena anguilla</name>
    <dbReference type="NCBI Taxonomy" id="7936"/>
    <lineage>
        <taxon>Eukaryota</taxon>
        <taxon>Metazoa</taxon>
        <taxon>Chordata</taxon>
        <taxon>Craniata</taxon>
        <taxon>Vertebrata</taxon>
        <taxon>Euteleostomi</taxon>
        <taxon>Actinopterygii</taxon>
        <taxon>Neopterygii</taxon>
        <taxon>Teleostei</taxon>
        <taxon>Anguilliformes</taxon>
        <taxon>Anguillidae</taxon>
        <taxon>Anguilla</taxon>
    </lineage>
</organism>
<evidence type="ECO:0000313" key="1">
    <source>
        <dbReference type="EMBL" id="JAH80145.1"/>
    </source>
</evidence>
<protein>
    <submittedName>
        <fullName evidence="1">Uncharacterized protein</fullName>
    </submittedName>
</protein>